<dbReference type="InterPro" id="IPR008271">
    <property type="entry name" value="Ser/Thr_kinase_AS"/>
</dbReference>
<feature type="compositionally biased region" description="Low complexity" evidence="6">
    <location>
        <begin position="30"/>
        <end position="39"/>
    </location>
</feature>
<evidence type="ECO:0000313" key="9">
    <source>
        <dbReference type="EMBL" id="EDM79510.1"/>
    </source>
</evidence>
<dbReference type="Pfam" id="PF13432">
    <property type="entry name" value="TPR_16"/>
    <property type="match status" value="1"/>
</dbReference>
<dbReference type="InterPro" id="IPR000719">
    <property type="entry name" value="Prot_kinase_dom"/>
</dbReference>
<dbReference type="Gene3D" id="1.25.40.10">
    <property type="entry name" value="Tetratricopeptide repeat domain"/>
    <property type="match status" value="1"/>
</dbReference>
<dbReference type="SUPFAM" id="SSF56112">
    <property type="entry name" value="Protein kinase-like (PK-like)"/>
    <property type="match status" value="1"/>
</dbReference>
<dbReference type="GO" id="GO:0004674">
    <property type="term" value="F:protein serine/threonine kinase activity"/>
    <property type="evidence" value="ECO:0007669"/>
    <property type="project" value="UniProtKB-KW"/>
</dbReference>
<dbReference type="GO" id="GO:0005524">
    <property type="term" value="F:ATP binding"/>
    <property type="evidence" value="ECO:0007669"/>
    <property type="project" value="UniProtKB-UniRule"/>
</dbReference>
<dbReference type="Gene3D" id="1.10.510.10">
    <property type="entry name" value="Transferase(Phosphotransferase) domain 1"/>
    <property type="match status" value="1"/>
</dbReference>
<dbReference type="PANTHER" id="PTHR43289">
    <property type="entry name" value="MITOGEN-ACTIVATED PROTEIN KINASE KINASE KINASE 20-RELATED"/>
    <property type="match status" value="1"/>
</dbReference>
<keyword evidence="7" id="KW-0812">Transmembrane</keyword>
<feature type="region of interest" description="Disordered" evidence="6">
    <location>
        <begin position="637"/>
        <end position="717"/>
    </location>
</feature>
<keyword evidence="1" id="KW-0808">Transferase</keyword>
<evidence type="ECO:0000256" key="7">
    <source>
        <dbReference type="SAM" id="Phobius"/>
    </source>
</evidence>
<dbReference type="SMART" id="SM00220">
    <property type="entry name" value="S_TKc"/>
    <property type="match status" value="1"/>
</dbReference>
<dbReference type="InterPro" id="IPR017441">
    <property type="entry name" value="Protein_kinase_ATP_BS"/>
</dbReference>
<dbReference type="Proteomes" id="UP000005801">
    <property type="component" value="Unassembled WGS sequence"/>
</dbReference>
<feature type="region of interest" description="Disordered" evidence="6">
    <location>
        <begin position="814"/>
        <end position="834"/>
    </location>
</feature>
<dbReference type="PROSITE" id="PS50011">
    <property type="entry name" value="PROTEIN_KINASE_DOM"/>
    <property type="match status" value="1"/>
</dbReference>
<dbReference type="RefSeq" id="WP_006971422.1">
    <property type="nucleotide sequence ID" value="NZ_ABCS01000019.1"/>
</dbReference>
<evidence type="ECO:0000313" key="10">
    <source>
        <dbReference type="Proteomes" id="UP000005801"/>
    </source>
</evidence>
<dbReference type="InterPro" id="IPR011009">
    <property type="entry name" value="Kinase-like_dom_sf"/>
</dbReference>
<keyword evidence="10" id="KW-1185">Reference proteome</keyword>
<reference evidence="9 10" key="1">
    <citation type="submission" date="2007-06" db="EMBL/GenBank/DDBJ databases">
        <authorList>
            <person name="Shimkets L."/>
            <person name="Ferriera S."/>
            <person name="Johnson J."/>
            <person name="Kravitz S."/>
            <person name="Beeson K."/>
            <person name="Sutton G."/>
            <person name="Rogers Y.-H."/>
            <person name="Friedman R."/>
            <person name="Frazier M."/>
            <person name="Venter J.C."/>
        </authorList>
    </citation>
    <scope>NUCLEOTIDE SEQUENCE [LARGE SCALE GENOMIC DNA]</scope>
    <source>
        <strain evidence="9 10">SIR-1</strain>
    </source>
</reference>
<proteinExistence type="predicted"/>
<dbReference type="EMBL" id="ABCS01000019">
    <property type="protein sequence ID" value="EDM79510.1"/>
    <property type="molecule type" value="Genomic_DNA"/>
</dbReference>
<dbReference type="InterPro" id="IPR011990">
    <property type="entry name" value="TPR-like_helical_dom_sf"/>
</dbReference>
<dbReference type="SMART" id="SM00028">
    <property type="entry name" value="TPR"/>
    <property type="match status" value="3"/>
</dbReference>
<dbReference type="CDD" id="cd14014">
    <property type="entry name" value="STKc_PknB_like"/>
    <property type="match status" value="1"/>
</dbReference>
<keyword evidence="7" id="KW-1133">Transmembrane helix</keyword>
<dbReference type="eggNOG" id="COG0515">
    <property type="taxonomic scope" value="Bacteria"/>
</dbReference>
<organism evidence="9 10">
    <name type="scientific">Plesiocystis pacifica SIR-1</name>
    <dbReference type="NCBI Taxonomy" id="391625"/>
    <lineage>
        <taxon>Bacteria</taxon>
        <taxon>Pseudomonadati</taxon>
        <taxon>Myxococcota</taxon>
        <taxon>Polyangia</taxon>
        <taxon>Nannocystales</taxon>
        <taxon>Nannocystaceae</taxon>
        <taxon>Plesiocystis</taxon>
    </lineage>
</organism>
<feature type="compositionally biased region" description="Acidic residues" evidence="6">
    <location>
        <begin position="651"/>
        <end position="667"/>
    </location>
</feature>
<evidence type="ECO:0000256" key="3">
    <source>
        <dbReference type="ARBA" id="ARBA00022777"/>
    </source>
</evidence>
<keyword evidence="9" id="KW-0723">Serine/threonine-protein kinase</keyword>
<dbReference type="SUPFAM" id="SSF48452">
    <property type="entry name" value="TPR-like"/>
    <property type="match status" value="1"/>
</dbReference>
<sequence>MSELNAKPPNPSAKRTMVGAGPPPPGPVRGGAAAPTVAAIAREDVNPNASTLPPPGKDAATRRTEVDTRPTAEDFQSNRGQHRGTQMQGIERLAEPGSEQGRVRLIPGKVIPGTRYRILRWLGEGGMGVVYEAEHINIARKVALKILRFDLSQEETMAKVFEDEARAASSVGSKHIVEIYDFGELEDGRLFFCMELIPGGDLVPETEDDWIEPPRLIGLLRQVCKGLSAAHKGGIVHRDIKPENIIVVNEDGRELVKLVDFGISAMVAAGSEEGGNIAGTPHYMAPEQITGTKFDGRLDIYALGCMAYELLVGYPPFLAEGIQELLQQQLYEAPKPLLECRPDREIPKELADVVMKCLEKDAAARWQDMDDLEAALCEAQIAAGIVTPWDDLPLPEGIDPERRERLFKGMPNPNVIVMPEGNRWLVPVIAAASALVIGVLLAWIFLGGKPTDEELDQIQALTIEAREAGSKTQWVYPPETEPDSPTAFQKVIELEHLEGSAADAGEERAVELRDEFHGTLSTLGNRYWGVPEARGFARDYYAMAYLFKPEDGEARERSGRTAGELADFRARASTGDFTEGELSAARWLDVFAEEDKGLAEQKANDLLAMEAEESKTGSKRSALASNRAVDAARGAGINVASAPPPPTAPVDADEGADDGEIIDDDAGAEAGEGAGEAGEEEPVIDSASTKKRNRRPKKSNSGSGDDETLGGSTRDPDKAAELAKQGMDALRAGRRSEAKTLFNQAISYDRRNAMALMGLSDINFDTGSNQKAVLYAERAVKAAPKNSGYRIKLGDAYYKVLRYRDALEQYEKAKSLGNSKADSRIAKAKSKIGG</sequence>
<dbReference type="OrthoDB" id="5480143at2"/>
<evidence type="ECO:0000256" key="6">
    <source>
        <dbReference type="SAM" id="MobiDB-lite"/>
    </source>
</evidence>
<accession>A6G3X3</accession>
<dbReference type="PANTHER" id="PTHR43289:SF6">
    <property type="entry name" value="SERINE_THREONINE-PROTEIN KINASE NEKL-3"/>
    <property type="match status" value="1"/>
</dbReference>
<keyword evidence="2 5" id="KW-0547">Nucleotide-binding</keyword>
<protein>
    <submittedName>
        <fullName evidence="9">Serine/threonine protein kinase</fullName>
    </submittedName>
</protein>
<feature type="compositionally biased region" description="Polar residues" evidence="6">
    <location>
        <begin position="74"/>
        <end position="86"/>
    </location>
</feature>
<keyword evidence="3 9" id="KW-0418">Kinase</keyword>
<dbReference type="STRING" id="391625.PPSIR1_35327"/>
<dbReference type="PROSITE" id="PS00108">
    <property type="entry name" value="PROTEIN_KINASE_ST"/>
    <property type="match status" value="1"/>
</dbReference>
<evidence type="ECO:0000256" key="5">
    <source>
        <dbReference type="PROSITE-ProRule" id="PRU10141"/>
    </source>
</evidence>
<name>A6G3X3_9BACT</name>
<feature type="compositionally biased region" description="Basic residues" evidence="6">
    <location>
        <begin position="689"/>
        <end position="698"/>
    </location>
</feature>
<dbReference type="PROSITE" id="PS00107">
    <property type="entry name" value="PROTEIN_KINASE_ATP"/>
    <property type="match status" value="1"/>
</dbReference>
<keyword evidence="4 5" id="KW-0067">ATP-binding</keyword>
<gene>
    <name evidence="9" type="ORF">PPSIR1_35327</name>
</gene>
<evidence type="ECO:0000256" key="4">
    <source>
        <dbReference type="ARBA" id="ARBA00022840"/>
    </source>
</evidence>
<evidence type="ECO:0000256" key="1">
    <source>
        <dbReference type="ARBA" id="ARBA00022679"/>
    </source>
</evidence>
<feature type="compositionally biased region" description="Basic and acidic residues" evidence="6">
    <location>
        <begin position="59"/>
        <end position="72"/>
    </location>
</feature>
<evidence type="ECO:0000256" key="2">
    <source>
        <dbReference type="ARBA" id="ARBA00022741"/>
    </source>
</evidence>
<dbReference type="AlphaFoldDB" id="A6G3X3"/>
<feature type="transmembrane region" description="Helical" evidence="7">
    <location>
        <begin position="424"/>
        <end position="446"/>
    </location>
</feature>
<feature type="domain" description="Protein kinase" evidence="8">
    <location>
        <begin position="116"/>
        <end position="381"/>
    </location>
</feature>
<dbReference type="InterPro" id="IPR019734">
    <property type="entry name" value="TPR_rpt"/>
</dbReference>
<feature type="binding site" evidence="5">
    <location>
        <position position="145"/>
    </location>
    <ligand>
        <name>ATP</name>
        <dbReference type="ChEBI" id="CHEBI:30616"/>
    </ligand>
</feature>
<dbReference type="Gene3D" id="3.30.200.20">
    <property type="entry name" value="Phosphorylase Kinase, domain 1"/>
    <property type="match status" value="1"/>
</dbReference>
<feature type="region of interest" description="Disordered" evidence="6">
    <location>
        <begin position="1"/>
        <end position="86"/>
    </location>
</feature>
<comment type="caution">
    <text evidence="9">The sequence shown here is derived from an EMBL/GenBank/DDBJ whole genome shotgun (WGS) entry which is preliminary data.</text>
</comment>
<dbReference type="Pfam" id="PF00069">
    <property type="entry name" value="Pkinase"/>
    <property type="match status" value="1"/>
</dbReference>
<keyword evidence="7" id="KW-0472">Membrane</keyword>
<evidence type="ECO:0000259" key="8">
    <source>
        <dbReference type="PROSITE" id="PS50011"/>
    </source>
</evidence>